<dbReference type="OrthoDB" id="1726046at2759"/>
<keyword evidence="1" id="KW-0812">Transmembrane</keyword>
<proteinExistence type="predicted"/>
<dbReference type="PANTHER" id="PTHR11439">
    <property type="entry name" value="GAG-POL-RELATED RETROTRANSPOSON"/>
    <property type="match status" value="1"/>
</dbReference>
<dbReference type="Proteomes" id="UP000634136">
    <property type="component" value="Unassembled WGS sequence"/>
</dbReference>
<comment type="caution">
    <text evidence="2">The sequence shown here is derived from an EMBL/GenBank/DDBJ whole genome shotgun (WGS) entry which is preliminary data.</text>
</comment>
<dbReference type="PANTHER" id="PTHR11439:SF463">
    <property type="entry name" value="REVERSE TRANSCRIPTASE TY1_COPIA-TYPE DOMAIN-CONTAINING PROTEIN"/>
    <property type="match status" value="1"/>
</dbReference>
<gene>
    <name evidence="2" type="ORF">G2W53_029276</name>
</gene>
<reference evidence="2" key="1">
    <citation type="submission" date="2020-09" db="EMBL/GenBank/DDBJ databases">
        <title>Genome-Enabled Discovery of Anthraquinone Biosynthesis in Senna tora.</title>
        <authorList>
            <person name="Kang S.-H."/>
            <person name="Pandey R.P."/>
            <person name="Lee C.-M."/>
            <person name="Sim J.-S."/>
            <person name="Jeong J.-T."/>
            <person name="Choi B.-S."/>
            <person name="Jung M."/>
            <person name="Ginzburg D."/>
            <person name="Zhao K."/>
            <person name="Won S.Y."/>
            <person name="Oh T.-J."/>
            <person name="Yu Y."/>
            <person name="Kim N.-H."/>
            <person name="Lee O.R."/>
            <person name="Lee T.-H."/>
            <person name="Bashyal P."/>
            <person name="Kim T.-S."/>
            <person name="Lee W.-H."/>
            <person name="Kawkins C."/>
            <person name="Kim C.-K."/>
            <person name="Kim J.S."/>
            <person name="Ahn B.O."/>
            <person name="Rhee S.Y."/>
            <person name="Sohng J.K."/>
        </authorList>
    </citation>
    <scope>NUCLEOTIDE SEQUENCE</scope>
    <source>
        <tissue evidence="2">Leaf</tissue>
    </source>
</reference>
<keyword evidence="3" id="KW-1185">Reference proteome</keyword>
<dbReference type="AlphaFoldDB" id="A0A834T4X2"/>
<organism evidence="2 3">
    <name type="scientific">Senna tora</name>
    <dbReference type="NCBI Taxonomy" id="362788"/>
    <lineage>
        <taxon>Eukaryota</taxon>
        <taxon>Viridiplantae</taxon>
        <taxon>Streptophyta</taxon>
        <taxon>Embryophyta</taxon>
        <taxon>Tracheophyta</taxon>
        <taxon>Spermatophyta</taxon>
        <taxon>Magnoliopsida</taxon>
        <taxon>eudicotyledons</taxon>
        <taxon>Gunneridae</taxon>
        <taxon>Pentapetalae</taxon>
        <taxon>rosids</taxon>
        <taxon>fabids</taxon>
        <taxon>Fabales</taxon>
        <taxon>Fabaceae</taxon>
        <taxon>Caesalpinioideae</taxon>
        <taxon>Cassia clade</taxon>
        <taxon>Senna</taxon>
    </lineage>
</organism>
<keyword evidence="1" id="KW-0472">Membrane</keyword>
<evidence type="ECO:0000256" key="1">
    <source>
        <dbReference type="SAM" id="Phobius"/>
    </source>
</evidence>
<dbReference type="EMBL" id="JAAIUW010000009">
    <property type="protein sequence ID" value="KAF7815307.1"/>
    <property type="molecule type" value="Genomic_DNA"/>
</dbReference>
<accession>A0A834T4X2</accession>
<evidence type="ECO:0000313" key="2">
    <source>
        <dbReference type="EMBL" id="KAF7815307.1"/>
    </source>
</evidence>
<feature type="transmembrane region" description="Helical" evidence="1">
    <location>
        <begin position="63"/>
        <end position="81"/>
    </location>
</feature>
<sequence length="124" mass="13874">MNLNEKLQLEDGTGLADAKTFRSLVGGLIYLTHTRPDIAFSVGVVSRFKHSPSKHHIGTTKRILHYVAGTVDYGICIFLLVVASSSFLGRLFGICFLLCPQSVRYNVELILRILDQILCYFPLM</sequence>
<evidence type="ECO:0000313" key="3">
    <source>
        <dbReference type="Proteomes" id="UP000634136"/>
    </source>
</evidence>
<keyword evidence="1" id="KW-1133">Transmembrane helix</keyword>
<protein>
    <submittedName>
        <fullName evidence="2">Retrovirus-related Pol polyprotein from transposon TNT 1-94</fullName>
    </submittedName>
</protein>
<name>A0A834T4X2_9FABA</name>